<comment type="subcellular location">
    <subcellularLocation>
        <location evidence="1">Nucleus</location>
    </subcellularLocation>
</comment>
<dbReference type="InterPro" id="IPR052414">
    <property type="entry name" value="U3_snoRNA-assoc_WDR"/>
</dbReference>
<dbReference type="EMBL" id="LNZH02000211">
    <property type="protein sequence ID" value="OCB85213.1"/>
    <property type="molecule type" value="Genomic_DNA"/>
</dbReference>
<keyword evidence="4" id="KW-0853">WD repeat</keyword>
<dbReference type="PROSITE" id="PS50082">
    <property type="entry name" value="WD_REPEATS_2"/>
    <property type="match status" value="1"/>
</dbReference>
<dbReference type="Gene3D" id="2.130.10.10">
    <property type="entry name" value="YVTN repeat-like/Quinoprotein amine dehydrogenase"/>
    <property type="match status" value="2"/>
</dbReference>
<feature type="region of interest" description="Disordered" evidence="5">
    <location>
        <begin position="520"/>
        <end position="547"/>
    </location>
</feature>
<organism evidence="7 8">
    <name type="scientific">Sanghuangporus baumii</name>
    <name type="common">Phellinus baumii</name>
    <dbReference type="NCBI Taxonomy" id="108892"/>
    <lineage>
        <taxon>Eukaryota</taxon>
        <taxon>Fungi</taxon>
        <taxon>Dikarya</taxon>
        <taxon>Basidiomycota</taxon>
        <taxon>Agaricomycotina</taxon>
        <taxon>Agaricomycetes</taxon>
        <taxon>Hymenochaetales</taxon>
        <taxon>Hymenochaetaceae</taxon>
        <taxon>Sanghuangporus</taxon>
    </lineage>
</organism>
<feature type="compositionally biased region" description="Acidic residues" evidence="5">
    <location>
        <begin position="722"/>
        <end position="798"/>
    </location>
</feature>
<keyword evidence="8" id="KW-1185">Reference proteome</keyword>
<evidence type="ECO:0000256" key="1">
    <source>
        <dbReference type="ARBA" id="ARBA00004123"/>
    </source>
</evidence>
<dbReference type="SUPFAM" id="SSF50978">
    <property type="entry name" value="WD40 repeat-like"/>
    <property type="match status" value="1"/>
</dbReference>
<evidence type="ECO:0000256" key="4">
    <source>
        <dbReference type="PROSITE-ProRule" id="PRU00221"/>
    </source>
</evidence>
<name>A0A9Q5HSK1_SANBA</name>
<feature type="region of interest" description="Disordered" evidence="5">
    <location>
        <begin position="694"/>
        <end position="798"/>
    </location>
</feature>
<feature type="compositionally biased region" description="Basic residues" evidence="5">
    <location>
        <begin position="701"/>
        <end position="716"/>
    </location>
</feature>
<dbReference type="Proteomes" id="UP000757232">
    <property type="component" value="Unassembled WGS sequence"/>
</dbReference>
<dbReference type="PANTHER" id="PTHR44267">
    <property type="entry name" value="WD REPEAT-CONTAINING PROTEIN 43"/>
    <property type="match status" value="1"/>
</dbReference>
<dbReference type="AlphaFoldDB" id="A0A9Q5HSK1"/>
<dbReference type="SMART" id="SM00320">
    <property type="entry name" value="WD40"/>
    <property type="match status" value="2"/>
</dbReference>
<feature type="compositionally biased region" description="Basic residues" evidence="5">
    <location>
        <begin position="18"/>
        <end position="28"/>
    </location>
</feature>
<feature type="compositionally biased region" description="Basic and acidic residues" evidence="5">
    <location>
        <begin position="536"/>
        <end position="546"/>
    </location>
</feature>
<dbReference type="OrthoDB" id="30195at2759"/>
<evidence type="ECO:0000256" key="3">
    <source>
        <dbReference type="ARBA" id="ARBA00038335"/>
    </source>
</evidence>
<dbReference type="GO" id="GO:0032040">
    <property type="term" value="C:small-subunit processome"/>
    <property type="evidence" value="ECO:0007669"/>
    <property type="project" value="UniProtKB-ARBA"/>
</dbReference>
<comment type="similarity">
    <text evidence="3">Belongs to the UTP5 family.</text>
</comment>
<feature type="repeat" description="WD" evidence="4">
    <location>
        <begin position="190"/>
        <end position="216"/>
    </location>
</feature>
<dbReference type="GO" id="GO:0000462">
    <property type="term" value="P:maturation of SSU-rRNA from tricistronic rRNA transcript (SSU-rRNA, 5.8S rRNA, LSU-rRNA)"/>
    <property type="evidence" value="ECO:0007669"/>
    <property type="project" value="TreeGrafter"/>
</dbReference>
<reference evidence="7" key="1">
    <citation type="submission" date="2016-06" db="EMBL/GenBank/DDBJ databases">
        <title>Draft Genome sequence of the fungus Inonotus baumii.</title>
        <authorList>
            <person name="Zhu H."/>
            <person name="Lin W."/>
        </authorList>
    </citation>
    <scope>NUCLEOTIDE SEQUENCE</scope>
    <source>
        <strain evidence="7">821</strain>
    </source>
</reference>
<feature type="compositionally biased region" description="Basic and acidic residues" evidence="5">
    <location>
        <begin position="479"/>
        <end position="488"/>
    </location>
</feature>
<dbReference type="InterPro" id="IPR015943">
    <property type="entry name" value="WD40/YVTN_repeat-like_dom_sf"/>
</dbReference>
<evidence type="ECO:0000256" key="2">
    <source>
        <dbReference type="ARBA" id="ARBA00023242"/>
    </source>
</evidence>
<dbReference type="InterPro" id="IPR001680">
    <property type="entry name" value="WD40_rpt"/>
</dbReference>
<gene>
    <name evidence="7" type="ORF">A7U60_g7840</name>
</gene>
<feature type="region of interest" description="Disordered" evidence="5">
    <location>
        <begin position="14"/>
        <end position="38"/>
    </location>
</feature>
<protein>
    <recommendedName>
        <fullName evidence="6">Small-subunit processome Utp12 domain-containing protein</fullName>
    </recommendedName>
</protein>
<evidence type="ECO:0000313" key="7">
    <source>
        <dbReference type="EMBL" id="OCB85213.1"/>
    </source>
</evidence>
<evidence type="ECO:0000256" key="5">
    <source>
        <dbReference type="SAM" id="MobiDB-lite"/>
    </source>
</evidence>
<proteinExistence type="inferred from homology"/>
<evidence type="ECO:0000313" key="8">
    <source>
        <dbReference type="Proteomes" id="UP000757232"/>
    </source>
</evidence>
<dbReference type="Pfam" id="PF04003">
    <property type="entry name" value="Utp12"/>
    <property type="match status" value="1"/>
</dbReference>
<comment type="caution">
    <text evidence="7">The sequence shown here is derived from an EMBL/GenBank/DDBJ whole genome shotgun (WGS) entry which is preliminary data.</text>
</comment>
<feature type="compositionally biased region" description="Low complexity" evidence="5">
    <location>
        <begin position="29"/>
        <end position="38"/>
    </location>
</feature>
<keyword evidence="2" id="KW-0539">Nucleus</keyword>
<feature type="region of interest" description="Disordered" evidence="5">
    <location>
        <begin position="468"/>
        <end position="488"/>
    </location>
</feature>
<accession>A0A9Q5HSK1</accession>
<sequence>MLRTCSVLHVVMAAPSQKPRRKRSKSSKSRPAATSSISQPAFEDAWPSTVLSAFSPDARLFAFLLLAIDKHRLHVLDTTTNQSIAECIVDRARATCLEWIAYDATGLGVSMNGENLPSKKRKVAVSLDETSRSSSSIGGTQMEWSIGLGLSDGSVQIFSVREGRVVKTLKGADNNSAVLAIAVNSLHGNDGPLIWTSSTDGALRLWDTRNAVVIVSSQKKDSQYSALVVRPRLRSSATHVLAAHSTIRLLSFSTDETSSEDSDSDELEEVCSFSGHASPVKSLIWEHSSSPSRRFLSCAEGDRFIYLWKVPRPSLERGDLVASYALDADVLQLDISPFPGRQILLAVSSSGKVVLSPIPEDLDVPSNITESATKPQVVTLLPGSVINLPKTFPPDIRIVAATFLENDPSKIRVAIASGGVKVAFENLEYLDHAGQFIPELILKSSSSAFTVDKSAGDAMIANKRYSEPSDLPVATGAETPHDPSLDATADRDVDGLLNADLAELSLGQRLTVRSDAAAEGRTAMERNPLGSNAEGAHVEGRKERSRPQMMHVPTHSLTRTLVQALHAGDTSLLEACLVHSDETVVHRTVARLPAQLAIPLLTACVERLGRGARGNNIKGRGGGASAQRGLSLMKWVRAVLVIHTGHLMTMPDLIARLSLLHSTLMTRLTLQERLLSLSGRLDLVLAQAELRSSNAPAPLSSKKKTKKAGKAVKHPLKYVEGESSDEGVEDEEMQVENEEDDEGSIEDVELDEVSDQVSDEGESNSEDEESDDANLMDGSVDDEAEEEYDEESWEEDSD</sequence>
<dbReference type="InterPro" id="IPR007148">
    <property type="entry name" value="SSU_processome_Utp12"/>
</dbReference>
<evidence type="ECO:0000259" key="6">
    <source>
        <dbReference type="Pfam" id="PF04003"/>
    </source>
</evidence>
<dbReference type="PANTHER" id="PTHR44267:SF1">
    <property type="entry name" value="WD REPEAT-CONTAINING PROTEIN 43"/>
    <property type="match status" value="1"/>
</dbReference>
<dbReference type="InterPro" id="IPR036322">
    <property type="entry name" value="WD40_repeat_dom_sf"/>
</dbReference>
<feature type="domain" description="Small-subunit processome Utp12" evidence="6">
    <location>
        <begin position="569"/>
        <end position="685"/>
    </location>
</feature>